<dbReference type="EMBL" id="VZZJ01000015">
    <property type="protein sequence ID" value="KAB1072213.1"/>
    <property type="molecule type" value="Genomic_DNA"/>
</dbReference>
<evidence type="ECO:0000259" key="1">
    <source>
        <dbReference type="Pfam" id="PF07879"/>
    </source>
</evidence>
<keyword evidence="3" id="KW-1185">Reference proteome</keyword>
<dbReference type="Proteomes" id="UP000441523">
    <property type="component" value="Unassembled WGS sequence"/>
</dbReference>
<proteinExistence type="predicted"/>
<organism evidence="2 3">
    <name type="scientific">Methylobacterium planeticum</name>
    <dbReference type="NCBI Taxonomy" id="2615211"/>
    <lineage>
        <taxon>Bacteria</taxon>
        <taxon>Pseudomonadati</taxon>
        <taxon>Pseudomonadota</taxon>
        <taxon>Alphaproteobacteria</taxon>
        <taxon>Hyphomicrobiales</taxon>
        <taxon>Methylobacteriaceae</taxon>
        <taxon>Methylobacterium</taxon>
    </lineage>
</organism>
<dbReference type="InterPro" id="IPR012909">
    <property type="entry name" value="PHA_DNA-bd_N"/>
</dbReference>
<gene>
    <name evidence="2" type="ORF">F6X51_17405</name>
</gene>
<name>A0A6N6MPM5_9HYPH</name>
<reference evidence="2 3" key="1">
    <citation type="submission" date="2019-09" db="EMBL/GenBank/DDBJ databases">
        <title>YIM 132548 draft genome.</title>
        <authorList>
            <person name="Jiang L."/>
        </authorList>
    </citation>
    <scope>NUCLEOTIDE SEQUENCE [LARGE SCALE GENOMIC DNA]</scope>
    <source>
        <strain evidence="2 3">YIM 132548</strain>
    </source>
</reference>
<sequence>MTAKKVQPSRLIKRYSGCRLYDAASERYVSPNDLERLWMEGVKIVVREAETGQEVTDELLPSHRIH</sequence>
<accession>A0A6N6MPM5</accession>
<comment type="caution">
    <text evidence="2">The sequence shown here is derived from an EMBL/GenBank/DDBJ whole genome shotgun (WGS) entry which is preliminary data.</text>
</comment>
<dbReference type="Pfam" id="PF07879">
    <property type="entry name" value="PHB_acc_N"/>
    <property type="match status" value="1"/>
</dbReference>
<evidence type="ECO:0000313" key="2">
    <source>
        <dbReference type="EMBL" id="KAB1072213.1"/>
    </source>
</evidence>
<protein>
    <recommendedName>
        <fullName evidence="1">PHA accumulation regulator DNA-binding N-terminal domain-containing protein</fullName>
    </recommendedName>
</protein>
<feature type="domain" description="PHA accumulation regulator DNA-binding N-terminal" evidence="1">
    <location>
        <begin position="11"/>
        <end position="60"/>
    </location>
</feature>
<dbReference type="AlphaFoldDB" id="A0A6N6MPM5"/>
<evidence type="ECO:0000313" key="3">
    <source>
        <dbReference type="Proteomes" id="UP000441523"/>
    </source>
</evidence>